<name>A0ABP1PZ84_9HEXA</name>
<gene>
    <name evidence="2" type="ORF">ODALV1_LOCUS5519</name>
</gene>
<dbReference type="EMBL" id="CAXLJM020000016">
    <property type="protein sequence ID" value="CAL8083547.1"/>
    <property type="molecule type" value="Genomic_DNA"/>
</dbReference>
<protein>
    <submittedName>
        <fullName evidence="2">Uncharacterized protein</fullName>
    </submittedName>
</protein>
<sequence>MADKSMSINSDSSTLNKHNTMARSTAAYREIERLCRSLQEMGVKIEESMAISRIVSSFDNAKHGAFRKAWDWERRKNLKCDRKMQRRYQRPQLLLSTTCQEMATEMETATIMALIMAILMAIRMVPTENQLADGLTKPLMREKFQTMRDKIGVKTRRRGYSSTSSLFARTMMLLAFLGTIQSGIVVHMQNSIPVFREKGNTPIARMTMTEELIHADLLK</sequence>
<evidence type="ECO:0000313" key="3">
    <source>
        <dbReference type="Proteomes" id="UP001642540"/>
    </source>
</evidence>
<proteinExistence type="predicted"/>
<evidence type="ECO:0000313" key="2">
    <source>
        <dbReference type="EMBL" id="CAL8083547.1"/>
    </source>
</evidence>
<accession>A0ABP1PZ84</accession>
<evidence type="ECO:0000256" key="1">
    <source>
        <dbReference type="SAM" id="Phobius"/>
    </source>
</evidence>
<organism evidence="2 3">
    <name type="scientific">Orchesella dallaii</name>
    <dbReference type="NCBI Taxonomy" id="48710"/>
    <lineage>
        <taxon>Eukaryota</taxon>
        <taxon>Metazoa</taxon>
        <taxon>Ecdysozoa</taxon>
        <taxon>Arthropoda</taxon>
        <taxon>Hexapoda</taxon>
        <taxon>Collembola</taxon>
        <taxon>Entomobryomorpha</taxon>
        <taxon>Entomobryoidea</taxon>
        <taxon>Orchesellidae</taxon>
        <taxon>Orchesellinae</taxon>
        <taxon>Orchesella</taxon>
    </lineage>
</organism>
<reference evidence="2 3" key="1">
    <citation type="submission" date="2024-08" db="EMBL/GenBank/DDBJ databases">
        <authorList>
            <person name="Cucini C."/>
            <person name="Frati F."/>
        </authorList>
    </citation>
    <scope>NUCLEOTIDE SEQUENCE [LARGE SCALE GENOMIC DNA]</scope>
</reference>
<keyword evidence="3" id="KW-1185">Reference proteome</keyword>
<feature type="transmembrane region" description="Helical" evidence="1">
    <location>
        <begin position="166"/>
        <end position="186"/>
    </location>
</feature>
<dbReference type="Proteomes" id="UP001642540">
    <property type="component" value="Unassembled WGS sequence"/>
</dbReference>
<comment type="caution">
    <text evidence="2">The sequence shown here is derived from an EMBL/GenBank/DDBJ whole genome shotgun (WGS) entry which is preliminary data.</text>
</comment>
<keyword evidence="1" id="KW-0812">Transmembrane</keyword>
<keyword evidence="1" id="KW-1133">Transmembrane helix</keyword>
<keyword evidence="1" id="KW-0472">Membrane</keyword>